<protein>
    <submittedName>
        <fullName evidence="1">Uncharacterized protein</fullName>
    </submittedName>
</protein>
<organism evidence="1 2">
    <name type="scientific">Veillonella absiana</name>
    <dbReference type="NCBI Taxonomy" id="3079305"/>
    <lineage>
        <taxon>Bacteria</taxon>
        <taxon>Bacillati</taxon>
        <taxon>Bacillota</taxon>
        <taxon>Negativicutes</taxon>
        <taxon>Veillonellales</taxon>
        <taxon>Veillonellaceae</taxon>
        <taxon>Veillonella</taxon>
    </lineage>
</organism>
<name>A0ABU3Z9E0_9FIRM</name>
<evidence type="ECO:0000313" key="2">
    <source>
        <dbReference type="Proteomes" id="UP001272515"/>
    </source>
</evidence>
<reference evidence="1 2" key="1">
    <citation type="submission" date="2023-10" db="EMBL/GenBank/DDBJ databases">
        <title>Veillonella sp. nov., isolated from a pig farm feces dump.</title>
        <authorList>
            <person name="Chang Y.-H."/>
        </authorList>
    </citation>
    <scope>NUCLEOTIDE SEQUENCE [LARGE SCALE GENOMIC DNA]</scope>
    <source>
        <strain evidence="1 2">YH-vei2233</strain>
    </source>
</reference>
<evidence type="ECO:0000313" key="1">
    <source>
        <dbReference type="EMBL" id="MDV5088530.1"/>
    </source>
</evidence>
<accession>A0ABU3Z9E0</accession>
<dbReference type="EMBL" id="JAWJZB010000007">
    <property type="protein sequence ID" value="MDV5088530.1"/>
    <property type="molecule type" value="Genomic_DNA"/>
</dbReference>
<keyword evidence="2" id="KW-1185">Reference proteome</keyword>
<dbReference type="Proteomes" id="UP001272515">
    <property type="component" value="Unassembled WGS sequence"/>
</dbReference>
<proteinExistence type="predicted"/>
<sequence length="106" mass="12383">MGFFDFFKPRNKENIEECWPGGKILQVHVEYDTVKDEFIYIGRYGLRFTMPRTDVSEIVIQEVSRTHGVVQLLKEQVAVGTTDVMPHEACNVAKQWLDERLYKTSE</sequence>
<comment type="caution">
    <text evidence="1">The sequence shown here is derived from an EMBL/GenBank/DDBJ whole genome shotgun (WGS) entry which is preliminary data.</text>
</comment>
<gene>
    <name evidence="1" type="ORF">RVY80_06710</name>
</gene>
<dbReference type="RefSeq" id="WP_295189216.1">
    <property type="nucleotide sequence ID" value="NZ_JAWJZA010000006.1"/>
</dbReference>